<dbReference type="InterPro" id="IPR000089">
    <property type="entry name" value="Biotin_lipoyl"/>
</dbReference>
<dbReference type="AlphaFoldDB" id="A0A857JLV4"/>
<evidence type="ECO:0000313" key="5">
    <source>
        <dbReference type="Proteomes" id="UP000464524"/>
    </source>
</evidence>
<dbReference type="InterPro" id="IPR003016">
    <property type="entry name" value="2-oxoA_DH_lipoyl-BS"/>
</dbReference>
<dbReference type="PROSITE" id="PS50968">
    <property type="entry name" value="BIOTINYL_LIPOYL"/>
    <property type="match status" value="1"/>
</dbReference>
<dbReference type="OrthoDB" id="5738366at2"/>
<name>A0A857JLV4_9ALTE</name>
<dbReference type="InterPro" id="IPR011053">
    <property type="entry name" value="Single_hybrid_motif"/>
</dbReference>
<proteinExistence type="predicted"/>
<dbReference type="KEGG" id="pmes:FX988_02183"/>
<feature type="domain" description="Lipoyl-binding" evidence="3">
    <location>
        <begin position="2"/>
        <end position="77"/>
    </location>
</feature>
<dbReference type="Pfam" id="PF00364">
    <property type="entry name" value="Biotin_lipoyl"/>
    <property type="match status" value="1"/>
</dbReference>
<evidence type="ECO:0000256" key="1">
    <source>
        <dbReference type="ARBA" id="ARBA00001938"/>
    </source>
</evidence>
<evidence type="ECO:0000259" key="3">
    <source>
        <dbReference type="PROSITE" id="PS50968"/>
    </source>
</evidence>
<protein>
    <recommendedName>
        <fullName evidence="3">Lipoyl-binding domain-containing protein</fullName>
    </recommendedName>
</protein>
<keyword evidence="5" id="KW-1185">Reference proteome</keyword>
<evidence type="ECO:0000313" key="4">
    <source>
        <dbReference type="EMBL" id="QHJ11947.1"/>
    </source>
</evidence>
<accession>A0A857JLV4</accession>
<reference evidence="4 5" key="1">
    <citation type="submission" date="2019-12" db="EMBL/GenBank/DDBJ databases">
        <title>Genome sequencing and assembly of endphytes of Porphyra tenera.</title>
        <authorList>
            <person name="Park J.M."/>
            <person name="Shin R."/>
            <person name="Jo S.H."/>
        </authorList>
    </citation>
    <scope>NUCLEOTIDE SEQUENCE [LARGE SCALE GENOMIC DNA]</scope>
    <source>
        <strain evidence="4 5">GPM4</strain>
    </source>
</reference>
<dbReference type="RefSeq" id="WP_160179788.1">
    <property type="nucleotide sequence ID" value="NZ_CP047656.1"/>
</dbReference>
<dbReference type="Gene3D" id="2.40.50.100">
    <property type="match status" value="1"/>
</dbReference>
<gene>
    <name evidence="4" type="ORF">FX988_02183</name>
</gene>
<dbReference type="PROSITE" id="PS00189">
    <property type="entry name" value="LIPOYL"/>
    <property type="match status" value="1"/>
</dbReference>
<sequence length="77" mass="8292">MTTNIIIPADLWEEDIEAVVTTWLTSDGNTVSKGDLVVEVMAEKIQYEIVAPADGKLTISADEDEVVKKGDVIGTIS</sequence>
<comment type="cofactor">
    <cofactor evidence="1">
        <name>(R)-lipoate</name>
        <dbReference type="ChEBI" id="CHEBI:83088"/>
    </cofactor>
</comment>
<keyword evidence="2" id="KW-0450">Lipoyl</keyword>
<organism evidence="4 5">
    <name type="scientific">Paraglaciecola mesophila</name>
    <dbReference type="NCBI Taxonomy" id="197222"/>
    <lineage>
        <taxon>Bacteria</taxon>
        <taxon>Pseudomonadati</taxon>
        <taxon>Pseudomonadota</taxon>
        <taxon>Gammaproteobacteria</taxon>
        <taxon>Alteromonadales</taxon>
        <taxon>Alteromonadaceae</taxon>
        <taxon>Paraglaciecola</taxon>
    </lineage>
</organism>
<dbReference type="Proteomes" id="UP000464524">
    <property type="component" value="Chromosome"/>
</dbReference>
<evidence type="ECO:0000256" key="2">
    <source>
        <dbReference type="ARBA" id="ARBA00022823"/>
    </source>
</evidence>
<dbReference type="EMBL" id="CP047656">
    <property type="protein sequence ID" value="QHJ11947.1"/>
    <property type="molecule type" value="Genomic_DNA"/>
</dbReference>
<dbReference type="SUPFAM" id="SSF51230">
    <property type="entry name" value="Single hybrid motif"/>
    <property type="match status" value="1"/>
</dbReference>